<keyword evidence="3" id="KW-0813">Transport</keyword>
<dbReference type="EMBL" id="CP035758">
    <property type="protein sequence ID" value="QBD81552.1"/>
    <property type="molecule type" value="Genomic_DNA"/>
</dbReference>
<feature type="transmembrane region" description="Helical" evidence="8">
    <location>
        <begin position="113"/>
        <end position="130"/>
    </location>
</feature>
<dbReference type="SUPFAM" id="SSF103473">
    <property type="entry name" value="MFS general substrate transporter"/>
    <property type="match status" value="2"/>
</dbReference>
<comment type="subcellular location">
    <subcellularLocation>
        <location evidence="1">Cell membrane</location>
        <topology evidence="1">Multi-pass membrane protein</topology>
    </subcellularLocation>
</comment>
<dbReference type="Gene3D" id="1.20.1250.20">
    <property type="entry name" value="MFS general substrate transporter like domains"/>
    <property type="match status" value="1"/>
</dbReference>
<dbReference type="PROSITE" id="PS50850">
    <property type="entry name" value="MFS"/>
    <property type="match status" value="1"/>
</dbReference>
<feature type="transmembrane region" description="Helical" evidence="8">
    <location>
        <begin position="137"/>
        <end position="160"/>
    </location>
</feature>
<reference evidence="10 11" key="1">
    <citation type="submission" date="2019-01" db="EMBL/GenBank/DDBJ databases">
        <title>Ktedonosporobacter rubrisoli SCAWS-G2.</title>
        <authorList>
            <person name="Huang Y."/>
            <person name="Yan B."/>
        </authorList>
    </citation>
    <scope>NUCLEOTIDE SEQUENCE [LARGE SCALE GENOMIC DNA]</scope>
    <source>
        <strain evidence="10 11">SCAWS-G2</strain>
    </source>
</reference>
<keyword evidence="7 8" id="KW-0472">Membrane</keyword>
<dbReference type="InterPro" id="IPR020846">
    <property type="entry name" value="MFS_dom"/>
</dbReference>
<feature type="transmembrane region" description="Helical" evidence="8">
    <location>
        <begin position="327"/>
        <end position="350"/>
    </location>
</feature>
<dbReference type="AlphaFoldDB" id="A0A4P6K156"/>
<feature type="transmembrane region" description="Helical" evidence="8">
    <location>
        <begin position="288"/>
        <end position="306"/>
    </location>
</feature>
<dbReference type="PANTHER" id="PTHR42718">
    <property type="entry name" value="MAJOR FACILITATOR SUPERFAMILY MULTIDRUG TRANSPORTER MFSC"/>
    <property type="match status" value="1"/>
</dbReference>
<sequence>MPFIGKRLTGFHKRLDTIIPPQEINALLCLQQMKSFHALYIRENKRGKLFMAHTLTETQMAQATKKTQALTLVIVCVGYFMVVLDTTIVNVALPAIQSNLGASVSELQWIVDGYVLAFACLLLTAGALGDRFGARQVFLLGIALFTAASILCGEAPTIAIMIVARIIQGIGAALIIPATLALVNEAYPDSKARARAVSIWGAIASLGLAVGPLVGGILVDTLGWRSIFMVNIPFGIAGIVVAWRFIRPSTRVKESSLDLGAQFMAIITLAALTAAFIEGKTLGWNSPFILGAFIVSLAGLVVFLLLEHRAPAPMLPLKLFANPTFTATNVAGLLLNFGFYGQIFILSLFFQQARGLSSLETGLAFLPLAGSTSLASALIGRFASHTSPRLAITCGLLLSGIGSLGLLFTTTAGSLLLTECFLFLIGSGVGLAGPQLITAMLLHTPQGRAGIAGGVLNAARQTGGALGVALLGIFISQDHPALLINGLHIAAVIAGAAFLAGWAITVRYVTREQ</sequence>
<evidence type="ECO:0000256" key="1">
    <source>
        <dbReference type="ARBA" id="ARBA00004651"/>
    </source>
</evidence>
<feature type="domain" description="Major facilitator superfamily (MFS) profile" evidence="9">
    <location>
        <begin position="71"/>
        <end position="513"/>
    </location>
</feature>
<evidence type="ECO:0000256" key="8">
    <source>
        <dbReference type="SAM" id="Phobius"/>
    </source>
</evidence>
<dbReference type="Gene3D" id="1.20.1720.10">
    <property type="entry name" value="Multidrug resistance protein D"/>
    <property type="match status" value="1"/>
</dbReference>
<feature type="transmembrane region" description="Helical" evidence="8">
    <location>
        <begin position="487"/>
        <end position="509"/>
    </location>
</feature>
<dbReference type="GO" id="GO:0005886">
    <property type="term" value="C:plasma membrane"/>
    <property type="evidence" value="ECO:0007669"/>
    <property type="project" value="UniProtKB-SubCell"/>
</dbReference>
<keyword evidence="11" id="KW-1185">Reference proteome</keyword>
<organism evidence="10 11">
    <name type="scientific">Ktedonosporobacter rubrisoli</name>
    <dbReference type="NCBI Taxonomy" id="2509675"/>
    <lineage>
        <taxon>Bacteria</taxon>
        <taxon>Bacillati</taxon>
        <taxon>Chloroflexota</taxon>
        <taxon>Ktedonobacteria</taxon>
        <taxon>Ktedonobacterales</taxon>
        <taxon>Ktedonosporobacteraceae</taxon>
        <taxon>Ktedonosporobacter</taxon>
    </lineage>
</organism>
<evidence type="ECO:0000256" key="2">
    <source>
        <dbReference type="ARBA" id="ARBA00008537"/>
    </source>
</evidence>
<evidence type="ECO:0000256" key="6">
    <source>
        <dbReference type="ARBA" id="ARBA00022989"/>
    </source>
</evidence>
<dbReference type="NCBIfam" id="TIGR00711">
    <property type="entry name" value="efflux_EmrB"/>
    <property type="match status" value="1"/>
</dbReference>
<feature type="transmembrane region" description="Helical" evidence="8">
    <location>
        <begin position="454"/>
        <end position="475"/>
    </location>
</feature>
<evidence type="ECO:0000313" key="10">
    <source>
        <dbReference type="EMBL" id="QBD81552.1"/>
    </source>
</evidence>
<feature type="transmembrane region" description="Helical" evidence="8">
    <location>
        <begin position="166"/>
        <end position="187"/>
    </location>
</feature>
<protein>
    <submittedName>
        <fullName evidence="10">DHA2 family efflux MFS transporter permease subunit</fullName>
    </submittedName>
</protein>
<evidence type="ECO:0000313" key="11">
    <source>
        <dbReference type="Proteomes" id="UP000290365"/>
    </source>
</evidence>
<dbReference type="InterPro" id="IPR011701">
    <property type="entry name" value="MFS"/>
</dbReference>
<feature type="transmembrane region" description="Helical" evidence="8">
    <location>
        <begin position="69"/>
        <end position="93"/>
    </location>
</feature>
<name>A0A4P6K156_KTERU</name>
<dbReference type="KEGG" id="kbs:EPA93_38525"/>
<dbReference type="Pfam" id="PF07690">
    <property type="entry name" value="MFS_1"/>
    <property type="match status" value="2"/>
</dbReference>
<dbReference type="Proteomes" id="UP000290365">
    <property type="component" value="Chromosome"/>
</dbReference>
<feature type="transmembrane region" description="Helical" evidence="8">
    <location>
        <begin position="257"/>
        <end position="276"/>
    </location>
</feature>
<dbReference type="GO" id="GO:0022857">
    <property type="term" value="F:transmembrane transporter activity"/>
    <property type="evidence" value="ECO:0007669"/>
    <property type="project" value="InterPro"/>
</dbReference>
<proteinExistence type="inferred from homology"/>
<dbReference type="OrthoDB" id="102502at2"/>
<feature type="transmembrane region" description="Helical" evidence="8">
    <location>
        <begin position="390"/>
        <end position="409"/>
    </location>
</feature>
<feature type="transmembrane region" description="Helical" evidence="8">
    <location>
        <begin position="362"/>
        <end position="383"/>
    </location>
</feature>
<evidence type="ECO:0000259" key="9">
    <source>
        <dbReference type="PROSITE" id="PS50850"/>
    </source>
</evidence>
<evidence type="ECO:0000256" key="7">
    <source>
        <dbReference type="ARBA" id="ARBA00023136"/>
    </source>
</evidence>
<feature type="transmembrane region" description="Helical" evidence="8">
    <location>
        <begin position="224"/>
        <end position="245"/>
    </location>
</feature>
<comment type="similarity">
    <text evidence="2">Belongs to the major facilitator superfamily. EmrB family.</text>
</comment>
<gene>
    <name evidence="10" type="ORF">EPA93_38525</name>
</gene>
<keyword evidence="4" id="KW-1003">Cell membrane</keyword>
<dbReference type="InterPro" id="IPR036259">
    <property type="entry name" value="MFS_trans_sf"/>
</dbReference>
<evidence type="ECO:0000256" key="4">
    <source>
        <dbReference type="ARBA" id="ARBA00022475"/>
    </source>
</evidence>
<dbReference type="CDD" id="cd17321">
    <property type="entry name" value="MFS_MMR_MDR_like"/>
    <property type="match status" value="1"/>
</dbReference>
<dbReference type="PANTHER" id="PTHR42718:SF9">
    <property type="entry name" value="MAJOR FACILITATOR SUPERFAMILY MULTIDRUG TRANSPORTER MFSC"/>
    <property type="match status" value="1"/>
</dbReference>
<evidence type="ECO:0000256" key="5">
    <source>
        <dbReference type="ARBA" id="ARBA00022692"/>
    </source>
</evidence>
<keyword evidence="6 8" id="KW-1133">Transmembrane helix</keyword>
<feature type="transmembrane region" description="Helical" evidence="8">
    <location>
        <begin position="421"/>
        <end position="442"/>
    </location>
</feature>
<feature type="transmembrane region" description="Helical" evidence="8">
    <location>
        <begin position="199"/>
        <end position="218"/>
    </location>
</feature>
<accession>A0A4P6K156</accession>
<keyword evidence="5 8" id="KW-0812">Transmembrane</keyword>
<dbReference type="PRINTS" id="PR01036">
    <property type="entry name" value="TCRTETB"/>
</dbReference>
<evidence type="ECO:0000256" key="3">
    <source>
        <dbReference type="ARBA" id="ARBA00022448"/>
    </source>
</evidence>
<dbReference type="InterPro" id="IPR004638">
    <property type="entry name" value="EmrB-like"/>
</dbReference>